<proteinExistence type="predicted"/>
<dbReference type="Proteomes" id="UP000015106">
    <property type="component" value="Chromosome 1"/>
</dbReference>
<reference evidence="3" key="1">
    <citation type="journal article" date="2013" name="Nature">
        <title>Draft genome of the wheat A-genome progenitor Triticum urartu.</title>
        <authorList>
            <person name="Ling H.Q."/>
            <person name="Zhao S."/>
            <person name="Liu D."/>
            <person name="Wang J."/>
            <person name="Sun H."/>
            <person name="Zhang C."/>
            <person name="Fan H."/>
            <person name="Li D."/>
            <person name="Dong L."/>
            <person name="Tao Y."/>
            <person name="Gao C."/>
            <person name="Wu H."/>
            <person name="Li Y."/>
            <person name="Cui Y."/>
            <person name="Guo X."/>
            <person name="Zheng S."/>
            <person name="Wang B."/>
            <person name="Yu K."/>
            <person name="Liang Q."/>
            <person name="Yang W."/>
            <person name="Lou X."/>
            <person name="Chen J."/>
            <person name="Feng M."/>
            <person name="Jian J."/>
            <person name="Zhang X."/>
            <person name="Luo G."/>
            <person name="Jiang Y."/>
            <person name="Liu J."/>
            <person name="Wang Z."/>
            <person name="Sha Y."/>
            <person name="Zhang B."/>
            <person name="Wu H."/>
            <person name="Tang D."/>
            <person name="Shen Q."/>
            <person name="Xue P."/>
            <person name="Zou S."/>
            <person name="Wang X."/>
            <person name="Liu X."/>
            <person name="Wang F."/>
            <person name="Yang Y."/>
            <person name="An X."/>
            <person name="Dong Z."/>
            <person name="Zhang K."/>
            <person name="Zhang X."/>
            <person name="Luo M.C."/>
            <person name="Dvorak J."/>
            <person name="Tong Y."/>
            <person name="Wang J."/>
            <person name="Yang H."/>
            <person name="Li Z."/>
            <person name="Wang D."/>
            <person name="Zhang A."/>
            <person name="Wang J."/>
        </authorList>
    </citation>
    <scope>NUCLEOTIDE SEQUENCE</scope>
    <source>
        <strain evidence="3">cv. G1812</strain>
    </source>
</reference>
<dbReference type="PANTHER" id="PTHR33026">
    <property type="entry name" value="OS06G0360600 PROTEIN"/>
    <property type="match status" value="1"/>
</dbReference>
<sequence>GLGFPIHPFLQGLLEFYGIQLHNLTPGSILHISSFVALYDLFLGIEVHFGLWRKFFCLVPRHKGGSIFEVG</sequence>
<organism evidence="2 3">
    <name type="scientific">Triticum urartu</name>
    <name type="common">Red wild einkorn</name>
    <name type="synonym">Crithodium urartu</name>
    <dbReference type="NCBI Taxonomy" id="4572"/>
    <lineage>
        <taxon>Eukaryota</taxon>
        <taxon>Viridiplantae</taxon>
        <taxon>Streptophyta</taxon>
        <taxon>Embryophyta</taxon>
        <taxon>Tracheophyta</taxon>
        <taxon>Spermatophyta</taxon>
        <taxon>Magnoliopsida</taxon>
        <taxon>Liliopsida</taxon>
        <taxon>Poales</taxon>
        <taxon>Poaceae</taxon>
        <taxon>BOP clade</taxon>
        <taxon>Pooideae</taxon>
        <taxon>Triticodae</taxon>
        <taxon>Triticeae</taxon>
        <taxon>Triticinae</taxon>
        <taxon>Triticum</taxon>
    </lineage>
</organism>
<dbReference type="Pfam" id="PF04195">
    <property type="entry name" value="Transposase_28"/>
    <property type="match status" value="1"/>
</dbReference>
<accession>A0A8R7P1N8</accession>
<keyword evidence="3" id="KW-1185">Reference proteome</keyword>
<evidence type="ECO:0000313" key="2">
    <source>
        <dbReference type="EnsemblPlants" id="TuG1812G0100001263.01.T01.cds460810"/>
    </source>
</evidence>
<dbReference type="PANTHER" id="PTHR33026:SF7">
    <property type="entry name" value="OS03G0100275 PROTEIN"/>
    <property type="match status" value="1"/>
</dbReference>
<feature type="domain" description="Transposase (putative) gypsy type" evidence="1">
    <location>
        <begin position="1"/>
        <end position="59"/>
    </location>
</feature>
<reference evidence="2" key="3">
    <citation type="submission" date="2022-06" db="UniProtKB">
        <authorList>
            <consortium name="EnsemblPlants"/>
        </authorList>
    </citation>
    <scope>IDENTIFICATION</scope>
</reference>
<evidence type="ECO:0000313" key="3">
    <source>
        <dbReference type="Proteomes" id="UP000015106"/>
    </source>
</evidence>
<evidence type="ECO:0000259" key="1">
    <source>
        <dbReference type="Pfam" id="PF04195"/>
    </source>
</evidence>
<dbReference type="Gramene" id="TuG1812G0100001263.01.T01">
    <property type="protein sequence ID" value="TuG1812G0100001263.01.T01.cds460810"/>
    <property type="gene ID" value="TuG1812G0100001263.01"/>
</dbReference>
<reference evidence="2" key="2">
    <citation type="submission" date="2018-03" db="EMBL/GenBank/DDBJ databases">
        <title>The Triticum urartu genome reveals the dynamic nature of wheat genome evolution.</title>
        <authorList>
            <person name="Ling H."/>
            <person name="Ma B."/>
            <person name="Shi X."/>
            <person name="Liu H."/>
            <person name="Dong L."/>
            <person name="Sun H."/>
            <person name="Cao Y."/>
            <person name="Gao Q."/>
            <person name="Zheng S."/>
            <person name="Li Y."/>
            <person name="Yu Y."/>
            <person name="Du H."/>
            <person name="Qi M."/>
            <person name="Li Y."/>
            <person name="Yu H."/>
            <person name="Cui Y."/>
            <person name="Wang N."/>
            <person name="Chen C."/>
            <person name="Wu H."/>
            <person name="Zhao Y."/>
            <person name="Zhang J."/>
            <person name="Li Y."/>
            <person name="Zhou W."/>
            <person name="Zhang B."/>
            <person name="Hu W."/>
            <person name="Eijk M."/>
            <person name="Tang J."/>
            <person name="Witsenboer H."/>
            <person name="Zhao S."/>
            <person name="Li Z."/>
            <person name="Zhang A."/>
            <person name="Wang D."/>
            <person name="Liang C."/>
        </authorList>
    </citation>
    <scope>NUCLEOTIDE SEQUENCE [LARGE SCALE GENOMIC DNA]</scope>
    <source>
        <strain evidence="2">cv. G1812</strain>
    </source>
</reference>
<dbReference type="InterPro" id="IPR007321">
    <property type="entry name" value="Transposase_28"/>
</dbReference>
<dbReference type="AlphaFoldDB" id="A0A8R7P1N8"/>
<name>A0A8R7P1N8_TRIUA</name>
<dbReference type="EnsemblPlants" id="TuG1812G0100001263.01.T01">
    <property type="protein sequence ID" value="TuG1812G0100001263.01.T01.cds460810"/>
    <property type="gene ID" value="TuG1812G0100001263.01"/>
</dbReference>
<protein>
    <recommendedName>
        <fullName evidence="1">Transposase (putative) gypsy type domain-containing protein</fullName>
    </recommendedName>
</protein>